<evidence type="ECO:0000256" key="2">
    <source>
        <dbReference type="ARBA" id="ARBA00013147"/>
    </source>
</evidence>
<feature type="site" description="Essential for prephenate dehydratase activity" evidence="8">
    <location>
        <position position="174"/>
    </location>
</feature>
<comment type="catalytic activity">
    <reaction evidence="7">
        <text>prephenate + H(+) = 3-phenylpyruvate + CO2 + H2O</text>
        <dbReference type="Rhea" id="RHEA:21648"/>
        <dbReference type="ChEBI" id="CHEBI:15377"/>
        <dbReference type="ChEBI" id="CHEBI:15378"/>
        <dbReference type="ChEBI" id="CHEBI:16526"/>
        <dbReference type="ChEBI" id="CHEBI:18005"/>
        <dbReference type="ChEBI" id="CHEBI:29934"/>
        <dbReference type="EC" id="4.2.1.51"/>
    </reaction>
</comment>
<evidence type="ECO:0000256" key="5">
    <source>
        <dbReference type="ARBA" id="ARBA00023222"/>
    </source>
</evidence>
<proteinExistence type="predicted"/>
<evidence type="ECO:0000256" key="3">
    <source>
        <dbReference type="ARBA" id="ARBA00022605"/>
    </source>
</evidence>
<dbReference type="Gene3D" id="3.40.190.10">
    <property type="entry name" value="Periplasmic binding protein-like II"/>
    <property type="match status" value="2"/>
</dbReference>
<dbReference type="PROSITE" id="PS00857">
    <property type="entry name" value="PREPHENATE_DEHYDR_1"/>
    <property type="match status" value="1"/>
</dbReference>
<evidence type="ECO:0000259" key="10">
    <source>
        <dbReference type="PROSITE" id="PS51671"/>
    </source>
</evidence>
<dbReference type="PANTHER" id="PTHR21022:SF19">
    <property type="entry name" value="PREPHENATE DEHYDRATASE-RELATED"/>
    <property type="match status" value="1"/>
</dbReference>
<dbReference type="Pfam" id="PF00800">
    <property type="entry name" value="PDT"/>
    <property type="match status" value="1"/>
</dbReference>
<evidence type="ECO:0000259" key="9">
    <source>
        <dbReference type="PROSITE" id="PS51171"/>
    </source>
</evidence>
<dbReference type="InterPro" id="IPR001086">
    <property type="entry name" value="Preph_deHydtase"/>
</dbReference>
<dbReference type="Gene3D" id="3.30.70.260">
    <property type="match status" value="1"/>
</dbReference>
<evidence type="ECO:0000313" key="12">
    <source>
        <dbReference type="Proteomes" id="UP000831684"/>
    </source>
</evidence>
<dbReference type="PIRSF" id="PIRSF001500">
    <property type="entry name" value="Chor_mut_pdt_Ppr"/>
    <property type="match status" value="1"/>
</dbReference>
<feature type="domain" description="ACT" evidence="10">
    <location>
        <begin position="196"/>
        <end position="271"/>
    </location>
</feature>
<dbReference type="RefSeq" id="WP_244375204.1">
    <property type="nucleotide sequence ID" value="NZ_CP083239.1"/>
</dbReference>
<comment type="pathway">
    <text evidence="1">Amino-acid biosynthesis; L-phenylalanine biosynthesis; phenylpyruvate from prephenate: step 1/1.</text>
</comment>
<dbReference type="NCBIfam" id="NF008866">
    <property type="entry name" value="PRK11899.1"/>
    <property type="match status" value="1"/>
</dbReference>
<dbReference type="InterPro" id="IPR002912">
    <property type="entry name" value="ACT_dom"/>
</dbReference>
<dbReference type="CDD" id="cd04905">
    <property type="entry name" value="ACT_CM-PDT"/>
    <property type="match status" value="1"/>
</dbReference>
<feature type="domain" description="Prephenate dehydratase" evidence="9">
    <location>
        <begin position="6"/>
        <end position="181"/>
    </location>
</feature>
<dbReference type="SUPFAM" id="SSF55021">
    <property type="entry name" value="ACT-like"/>
    <property type="match status" value="1"/>
</dbReference>
<evidence type="ECO:0000256" key="8">
    <source>
        <dbReference type="PIRSR" id="PIRSR001500-2"/>
    </source>
</evidence>
<keyword evidence="3" id="KW-0028">Amino-acid biosynthesis</keyword>
<evidence type="ECO:0000256" key="6">
    <source>
        <dbReference type="ARBA" id="ARBA00023239"/>
    </source>
</evidence>
<evidence type="ECO:0000256" key="4">
    <source>
        <dbReference type="ARBA" id="ARBA00023141"/>
    </source>
</evidence>
<dbReference type="EMBL" id="CP083239">
    <property type="protein sequence ID" value="UOK69325.1"/>
    <property type="molecule type" value="Genomic_DNA"/>
</dbReference>
<dbReference type="InterPro" id="IPR008242">
    <property type="entry name" value="Chor_mutase/pphenate_deHydtase"/>
</dbReference>
<dbReference type="AlphaFoldDB" id="A0A9E6ZXT8"/>
<dbReference type="EC" id="4.2.1.51" evidence="2"/>
<dbReference type="Proteomes" id="UP000831684">
    <property type="component" value="Chromosome"/>
</dbReference>
<evidence type="ECO:0000256" key="1">
    <source>
        <dbReference type="ARBA" id="ARBA00004741"/>
    </source>
</evidence>
<evidence type="ECO:0000313" key="11">
    <source>
        <dbReference type="EMBL" id="UOK69325.1"/>
    </source>
</evidence>
<dbReference type="PROSITE" id="PS51671">
    <property type="entry name" value="ACT"/>
    <property type="match status" value="1"/>
</dbReference>
<name>A0A9E6ZXT8_9HYPH</name>
<protein>
    <recommendedName>
        <fullName evidence="2">prephenate dehydratase</fullName>
        <ecNumber evidence="2">4.2.1.51</ecNumber>
    </recommendedName>
</protein>
<dbReference type="InterPro" id="IPR045865">
    <property type="entry name" value="ACT-like_dom_sf"/>
</dbReference>
<dbReference type="GO" id="GO:0009094">
    <property type="term" value="P:L-phenylalanine biosynthetic process"/>
    <property type="evidence" value="ECO:0007669"/>
    <property type="project" value="UniProtKB-KW"/>
</dbReference>
<gene>
    <name evidence="11" type="ORF">K9D25_11150</name>
</gene>
<dbReference type="KEGG" id="apol:K9D25_11150"/>
<dbReference type="GO" id="GO:0004664">
    <property type="term" value="F:prephenate dehydratase activity"/>
    <property type="evidence" value="ECO:0007669"/>
    <property type="project" value="UniProtKB-EC"/>
</dbReference>
<reference evidence="11" key="1">
    <citation type="submission" date="2021-09" db="EMBL/GenBank/DDBJ databases">
        <title>Network and meta-omics reveal the key degrader and cooperation patterns in an efficient 1,4-dioxane-degrading microbial community.</title>
        <authorList>
            <person name="Dai C."/>
        </authorList>
    </citation>
    <scope>NUCLEOTIDE SEQUENCE</scope>
    <source>
        <strain evidence="11">ZM13</strain>
    </source>
</reference>
<dbReference type="PROSITE" id="PS51171">
    <property type="entry name" value="PREPHENATE_DEHYDR_3"/>
    <property type="match status" value="1"/>
</dbReference>
<sequence length="283" mass="30483">MTTRRTIVFQGEPGANSHIACREVYPTHEAVPCATFEDAFAALQNGEADLGMIPIENSVAGRVADIHHLMPTSGLTIIGEFFLPLSHQLMAVPGATLATVKSAESHVMALGQCRNIIRKLGLKAIVGADTAGSARLVAEAQDPSRAAIASRLAAEIYGLDIIAENIEDEAHNTTRFVILAKDGDWAPANNGPTVTTFVFRVRNVPAALYKAMGGFATNGVNMTKLESYQLDGEFFATQFYADVDGHPEDANLKLALEELSFFSKEVRILGVYPAHPYRVALRA</sequence>
<organism evidence="11 12">
    <name type="scientific">Ancylobacter polymorphus</name>
    <dbReference type="NCBI Taxonomy" id="223390"/>
    <lineage>
        <taxon>Bacteria</taxon>
        <taxon>Pseudomonadati</taxon>
        <taxon>Pseudomonadota</taxon>
        <taxon>Alphaproteobacteria</taxon>
        <taxon>Hyphomicrobiales</taxon>
        <taxon>Xanthobacteraceae</taxon>
        <taxon>Ancylobacter</taxon>
    </lineage>
</organism>
<dbReference type="PANTHER" id="PTHR21022">
    <property type="entry name" value="PREPHENATE DEHYDRATASE P PROTEIN"/>
    <property type="match status" value="1"/>
</dbReference>
<keyword evidence="5" id="KW-0584">Phenylalanine biosynthesis</keyword>
<dbReference type="CDD" id="cd13631">
    <property type="entry name" value="PBP2_Ct-PDT_like"/>
    <property type="match status" value="1"/>
</dbReference>
<accession>A0A9E6ZXT8</accession>
<dbReference type="GO" id="GO:0005737">
    <property type="term" value="C:cytoplasm"/>
    <property type="evidence" value="ECO:0007669"/>
    <property type="project" value="TreeGrafter"/>
</dbReference>
<keyword evidence="4" id="KW-0057">Aromatic amino acid biosynthesis</keyword>
<evidence type="ECO:0000256" key="7">
    <source>
        <dbReference type="ARBA" id="ARBA00047848"/>
    </source>
</evidence>
<keyword evidence="6 11" id="KW-0456">Lyase</keyword>
<dbReference type="SUPFAM" id="SSF53850">
    <property type="entry name" value="Periplasmic binding protein-like II"/>
    <property type="match status" value="1"/>
</dbReference>
<dbReference type="InterPro" id="IPR018528">
    <property type="entry name" value="Preph_deHydtase_CS"/>
</dbReference>